<reference evidence="3" key="2">
    <citation type="submission" date="2020-08" db="EMBL/GenBank/DDBJ databases">
        <title>Plant Genome Project.</title>
        <authorList>
            <person name="Zhang R.-G."/>
        </authorList>
    </citation>
    <scope>NUCLEOTIDE SEQUENCE</scope>
    <source>
        <strain evidence="3">Huo1</strain>
        <tissue evidence="3">Leaf</tissue>
    </source>
</reference>
<dbReference type="InterPro" id="IPR005162">
    <property type="entry name" value="Retrotrans_gag_dom"/>
</dbReference>
<keyword evidence="1" id="KW-0732">Signal</keyword>
<accession>A0A8X8YIP0</accession>
<dbReference type="PANTHER" id="PTHR33223:SF3">
    <property type="match status" value="1"/>
</dbReference>
<sequence length="432" mass="49170">MLLMLLLAAHASLLAGRDVVSLLLNLGHIFPYFNFCFDSFVVLRVRPYSNVFALVRLPLDPRVSASASVSPLCIDKGGRLRKRCVPRNGCQDRRKDSSEYIIRKVLLIWVGVDGIGWLGRDHWHPERAIEEALQNTCYLSAYSEVSRRDSSRYHRGGHWNHPLIYRGANAHWRVQEAGVVTTRFMAALEAAAAAEQNTLPPPPERTEAEKALVADDSGISSLHAHDEKEPTHAIAATPGMRTIAIRSGVLAILSYFYGLSKECLYAFLEEFCRYCDIQPVQARSTSEDCRLKAIPFVLKGDAGVWLSRLPEGSIRTWVEFRMIFLDRFFLASKTSALKREITEARQEYDEPLGQYWDRFQWLLQACPNHKLGEREIYSIFYGGHTVNSKNDLNLAAQRDFSKTPFSQAKNILQRLIKAKRSYETSRGQYRRG</sequence>
<feature type="chain" id="PRO_5036457232" description="Retrotransposon gag domain-containing protein" evidence="1">
    <location>
        <begin position="17"/>
        <end position="432"/>
    </location>
</feature>
<reference evidence="3" key="1">
    <citation type="submission" date="2018-01" db="EMBL/GenBank/DDBJ databases">
        <authorList>
            <person name="Mao J.F."/>
        </authorList>
    </citation>
    <scope>NUCLEOTIDE SEQUENCE</scope>
    <source>
        <strain evidence="3">Huo1</strain>
        <tissue evidence="3">Leaf</tissue>
    </source>
</reference>
<feature type="domain" description="Retrotransposon gag" evidence="2">
    <location>
        <begin position="293"/>
        <end position="383"/>
    </location>
</feature>
<feature type="signal peptide" evidence="1">
    <location>
        <begin position="1"/>
        <end position="16"/>
    </location>
</feature>
<organism evidence="3">
    <name type="scientific">Salvia splendens</name>
    <name type="common">Scarlet sage</name>
    <dbReference type="NCBI Taxonomy" id="180675"/>
    <lineage>
        <taxon>Eukaryota</taxon>
        <taxon>Viridiplantae</taxon>
        <taxon>Streptophyta</taxon>
        <taxon>Embryophyta</taxon>
        <taxon>Tracheophyta</taxon>
        <taxon>Spermatophyta</taxon>
        <taxon>Magnoliopsida</taxon>
        <taxon>eudicotyledons</taxon>
        <taxon>Gunneridae</taxon>
        <taxon>Pentapetalae</taxon>
        <taxon>asterids</taxon>
        <taxon>lamiids</taxon>
        <taxon>Lamiales</taxon>
        <taxon>Lamiaceae</taxon>
        <taxon>Nepetoideae</taxon>
        <taxon>Mentheae</taxon>
        <taxon>Salviinae</taxon>
        <taxon>Salvia</taxon>
        <taxon>Salvia subgen. Calosphace</taxon>
        <taxon>core Calosphace</taxon>
    </lineage>
</organism>
<comment type="caution">
    <text evidence="3">The sequence shown here is derived from an EMBL/GenBank/DDBJ whole genome shotgun (WGS) entry which is preliminary data.</text>
</comment>
<keyword evidence="4" id="KW-1185">Reference proteome</keyword>
<evidence type="ECO:0000313" key="4">
    <source>
        <dbReference type="Proteomes" id="UP000298416"/>
    </source>
</evidence>
<proteinExistence type="predicted"/>
<dbReference type="Proteomes" id="UP000298416">
    <property type="component" value="Unassembled WGS sequence"/>
</dbReference>
<dbReference type="PANTHER" id="PTHR33223">
    <property type="entry name" value="CCHC-TYPE DOMAIN-CONTAINING PROTEIN"/>
    <property type="match status" value="1"/>
</dbReference>
<dbReference type="AlphaFoldDB" id="A0A8X8YIP0"/>
<dbReference type="Pfam" id="PF03732">
    <property type="entry name" value="Retrotrans_gag"/>
    <property type="match status" value="1"/>
</dbReference>
<protein>
    <recommendedName>
        <fullName evidence="2">Retrotransposon gag domain-containing protein</fullName>
    </recommendedName>
</protein>
<gene>
    <name evidence="3" type="ORF">SASPL_108742</name>
</gene>
<evidence type="ECO:0000259" key="2">
    <source>
        <dbReference type="Pfam" id="PF03732"/>
    </source>
</evidence>
<evidence type="ECO:0000313" key="3">
    <source>
        <dbReference type="EMBL" id="KAG6430670.1"/>
    </source>
</evidence>
<dbReference type="EMBL" id="PNBA02000003">
    <property type="protein sequence ID" value="KAG6430670.1"/>
    <property type="molecule type" value="Genomic_DNA"/>
</dbReference>
<name>A0A8X8YIP0_SALSN</name>
<evidence type="ECO:0000256" key="1">
    <source>
        <dbReference type="SAM" id="SignalP"/>
    </source>
</evidence>